<evidence type="ECO:0000313" key="2">
    <source>
        <dbReference type="EMBL" id="OSJ37151.1"/>
    </source>
</evidence>
<evidence type="ECO:0000259" key="1">
    <source>
        <dbReference type="Pfam" id="PF22653"/>
    </source>
</evidence>
<comment type="caution">
    <text evidence="2">The sequence shown here is derived from an EMBL/GenBank/DDBJ whole genome shotgun (WGS) entry which is preliminary data.</text>
</comment>
<dbReference type="RefSeq" id="WP_085398150.1">
    <property type="nucleotide sequence ID" value="NZ_NAFL01000120.1"/>
</dbReference>
<organism evidence="2 3">
    <name type="scientific">Bradyrhizobium japonicum</name>
    <dbReference type="NCBI Taxonomy" id="375"/>
    <lineage>
        <taxon>Bacteria</taxon>
        <taxon>Pseudomonadati</taxon>
        <taxon>Pseudomonadota</taxon>
        <taxon>Alphaproteobacteria</taxon>
        <taxon>Hyphomicrobiales</taxon>
        <taxon>Nitrobacteraceae</taxon>
        <taxon>Bradyrhizobium</taxon>
    </lineage>
</organism>
<dbReference type="InterPro" id="IPR054276">
    <property type="entry name" value="DUF7007"/>
</dbReference>
<dbReference type="EMBL" id="NAFL01000120">
    <property type="protein sequence ID" value="OSJ37151.1"/>
    <property type="molecule type" value="Genomic_DNA"/>
</dbReference>
<dbReference type="AlphaFoldDB" id="A0A1Y2JY70"/>
<evidence type="ECO:0000313" key="3">
    <source>
        <dbReference type="Proteomes" id="UP000193335"/>
    </source>
</evidence>
<sequence length="297" mass="32869">MTASALPTTMTDDSAAGYPEVEFGRSGDGFLAARVADTAFAMLPAREGPHYLATGWRIGRPIAEWKHSDFYGHSGELADEAAFRAKVAENVEHQREARALGRRDIASTARTPWGPSQGATVYAEGVVCHSTAGHGGFHLSAERNRSVHSMLRARGGWYEEDEGWAIVAITFPNLFTSYERRCAERTIRDSWPDAWEEIFGTLLQPGESRENDRRAFETEHADDWIVVSAIASDQHPGFVEVVATPGGRRGAGTEERRFLVPSDEYRMGRFGFVVDETRHSVYSGPSSFVTWQGRTSP</sequence>
<protein>
    <recommendedName>
        <fullName evidence="1">DUF7007 domain-containing protein</fullName>
    </recommendedName>
</protein>
<dbReference type="Proteomes" id="UP000193335">
    <property type="component" value="Unassembled WGS sequence"/>
</dbReference>
<proteinExistence type="predicted"/>
<reference evidence="2 3" key="1">
    <citation type="submission" date="2017-03" db="EMBL/GenBank/DDBJ databases">
        <title>Whole genome sequences of fourteen strains of Bradyrhizobium canariense and one strain of Bradyrhizobium japonicum isolated from Lupinus (Papilionoideae: Genisteae) species in Algeria.</title>
        <authorList>
            <person name="Crovadore J."/>
            <person name="Chekireb D."/>
            <person name="Brachmann A."/>
            <person name="Chablais R."/>
            <person name="Cochard B."/>
            <person name="Lefort F."/>
        </authorList>
    </citation>
    <scope>NUCLEOTIDE SEQUENCE [LARGE SCALE GENOMIC DNA]</scope>
    <source>
        <strain evidence="2 3">UBMA197</strain>
    </source>
</reference>
<feature type="domain" description="DUF7007" evidence="1">
    <location>
        <begin position="108"/>
        <end position="221"/>
    </location>
</feature>
<name>A0A1Y2JY70_BRAJP</name>
<accession>A0A1Y2JY70</accession>
<gene>
    <name evidence="2" type="ORF">BSZ19_00675</name>
</gene>
<dbReference type="Pfam" id="PF22653">
    <property type="entry name" value="DUF7007"/>
    <property type="match status" value="1"/>
</dbReference>